<feature type="compositionally biased region" description="Basic and acidic residues" evidence="8">
    <location>
        <begin position="1583"/>
        <end position="1602"/>
    </location>
</feature>
<name>W7TIY1_9STRA</name>
<evidence type="ECO:0000256" key="5">
    <source>
        <dbReference type="ARBA" id="ARBA00022729"/>
    </source>
</evidence>
<keyword evidence="5" id="KW-0732">Signal</keyword>
<feature type="transmembrane region" description="Helical" evidence="9">
    <location>
        <begin position="1219"/>
        <end position="1238"/>
    </location>
</feature>
<evidence type="ECO:0000313" key="11">
    <source>
        <dbReference type="Proteomes" id="UP000019335"/>
    </source>
</evidence>
<accession>W7TIY1</accession>
<evidence type="ECO:0000256" key="4">
    <source>
        <dbReference type="ARBA" id="ARBA00022525"/>
    </source>
</evidence>
<keyword evidence="11" id="KW-1185">Reference proteome</keyword>
<feature type="region of interest" description="Disordered" evidence="8">
    <location>
        <begin position="1621"/>
        <end position="1787"/>
    </location>
</feature>
<feature type="compositionally biased region" description="Acidic residues" evidence="8">
    <location>
        <begin position="220"/>
        <end position="261"/>
    </location>
</feature>
<dbReference type="GO" id="GO:0005576">
    <property type="term" value="C:extracellular region"/>
    <property type="evidence" value="ECO:0007669"/>
    <property type="project" value="UniProtKB-SubCell"/>
</dbReference>
<feature type="compositionally biased region" description="Acidic residues" evidence="8">
    <location>
        <begin position="281"/>
        <end position="294"/>
    </location>
</feature>
<evidence type="ECO:0000256" key="1">
    <source>
        <dbReference type="ARBA" id="ARBA00004196"/>
    </source>
</evidence>
<comment type="caution">
    <text evidence="10">The sequence shown here is derived from an EMBL/GenBank/DDBJ whole genome shotgun (WGS) entry which is preliminary data.</text>
</comment>
<dbReference type="PANTHER" id="PTHR11319">
    <property type="entry name" value="G PROTEIN-COUPLED RECEPTOR-RELATED"/>
    <property type="match status" value="1"/>
</dbReference>
<proteinExistence type="predicted"/>
<feature type="transmembrane region" description="Helical" evidence="9">
    <location>
        <begin position="1469"/>
        <end position="1487"/>
    </location>
</feature>
<feature type="compositionally biased region" description="Acidic residues" evidence="8">
    <location>
        <begin position="183"/>
        <end position="203"/>
    </location>
</feature>
<evidence type="ECO:0000256" key="8">
    <source>
        <dbReference type="SAM" id="MobiDB-lite"/>
    </source>
</evidence>
<feature type="compositionally biased region" description="Basic residues" evidence="8">
    <location>
        <begin position="299"/>
        <end position="313"/>
    </location>
</feature>
<evidence type="ECO:0000256" key="9">
    <source>
        <dbReference type="SAM" id="Phobius"/>
    </source>
</evidence>
<feature type="compositionally biased region" description="Low complexity" evidence="8">
    <location>
        <begin position="128"/>
        <end position="137"/>
    </location>
</feature>
<dbReference type="InterPro" id="IPR011050">
    <property type="entry name" value="Pectin_lyase_fold/virulence"/>
</dbReference>
<feature type="compositionally biased region" description="Polar residues" evidence="8">
    <location>
        <begin position="1644"/>
        <end position="1656"/>
    </location>
</feature>
<feature type="compositionally biased region" description="Acidic residues" evidence="8">
    <location>
        <begin position="151"/>
        <end position="165"/>
    </location>
</feature>
<feature type="region of interest" description="Disordered" evidence="8">
    <location>
        <begin position="1583"/>
        <end position="1609"/>
    </location>
</feature>
<feature type="compositionally biased region" description="Basic residues" evidence="8">
    <location>
        <begin position="1727"/>
        <end position="1737"/>
    </location>
</feature>
<organism evidence="10 11">
    <name type="scientific">Nannochloropsis gaditana</name>
    <dbReference type="NCBI Taxonomy" id="72520"/>
    <lineage>
        <taxon>Eukaryota</taxon>
        <taxon>Sar</taxon>
        <taxon>Stramenopiles</taxon>
        <taxon>Ochrophyta</taxon>
        <taxon>Eustigmatophyceae</taxon>
        <taxon>Eustigmatales</taxon>
        <taxon>Monodopsidaceae</taxon>
        <taxon>Nannochloropsis</taxon>
    </lineage>
</organism>
<dbReference type="EMBL" id="AZIL01000796">
    <property type="protein sequence ID" value="EWM25982.1"/>
    <property type="molecule type" value="Genomic_DNA"/>
</dbReference>
<dbReference type="InterPro" id="IPR003368">
    <property type="entry name" value="POMP_repeat"/>
</dbReference>
<feature type="region of interest" description="Disordered" evidence="8">
    <location>
        <begin position="1809"/>
        <end position="1832"/>
    </location>
</feature>
<evidence type="ECO:0000313" key="10">
    <source>
        <dbReference type="EMBL" id="EWM25982.1"/>
    </source>
</evidence>
<keyword evidence="9" id="KW-1133">Transmembrane helix</keyword>
<feature type="transmembrane region" description="Helical" evidence="9">
    <location>
        <begin position="1398"/>
        <end position="1415"/>
    </location>
</feature>
<keyword evidence="7" id="KW-0998">Cell outer membrane</keyword>
<keyword evidence="4" id="KW-0964">Secreted</keyword>
<reference evidence="10 11" key="1">
    <citation type="journal article" date="2014" name="Mol. Plant">
        <title>Chromosome Scale Genome Assembly and Transcriptome Profiling of Nannochloropsis gaditana in Nitrogen Depletion.</title>
        <authorList>
            <person name="Corteggiani Carpinelli E."/>
            <person name="Telatin A."/>
            <person name="Vitulo N."/>
            <person name="Forcato C."/>
            <person name="D'Angelo M."/>
            <person name="Schiavon R."/>
            <person name="Vezzi A."/>
            <person name="Giacometti G.M."/>
            <person name="Morosinotto T."/>
            <person name="Valle G."/>
        </authorList>
    </citation>
    <scope>NUCLEOTIDE SEQUENCE [LARGE SCALE GENOMIC DNA]</scope>
    <source>
        <strain evidence="10 11">B-31</strain>
    </source>
</reference>
<evidence type="ECO:0000256" key="2">
    <source>
        <dbReference type="ARBA" id="ARBA00004442"/>
    </source>
</evidence>
<evidence type="ECO:0000256" key="3">
    <source>
        <dbReference type="ARBA" id="ARBA00004613"/>
    </source>
</evidence>
<dbReference type="InterPro" id="IPR009030">
    <property type="entry name" value="Growth_fac_rcpt_cys_sf"/>
</dbReference>
<dbReference type="NCBIfam" id="TIGR01376">
    <property type="entry name" value="POMP_repeat"/>
    <property type="match status" value="1"/>
</dbReference>
<gene>
    <name evidence="10" type="ORF">Naga_100151g11</name>
</gene>
<feature type="compositionally biased region" description="Acidic residues" evidence="8">
    <location>
        <begin position="80"/>
        <end position="95"/>
    </location>
</feature>
<feature type="region of interest" description="Disordered" evidence="8">
    <location>
        <begin position="72"/>
        <end position="319"/>
    </location>
</feature>
<feature type="compositionally biased region" description="Basic and acidic residues" evidence="8">
    <location>
        <begin position="1714"/>
        <end position="1726"/>
    </location>
</feature>
<feature type="transmembrane region" description="Helical" evidence="9">
    <location>
        <begin position="1133"/>
        <end position="1155"/>
    </location>
</feature>
<feature type="compositionally biased region" description="Pro residues" evidence="8">
    <location>
        <begin position="116"/>
        <end position="127"/>
    </location>
</feature>
<dbReference type="Proteomes" id="UP000019335">
    <property type="component" value="Chromosome 10"/>
</dbReference>
<feature type="transmembrane region" description="Helical" evidence="9">
    <location>
        <begin position="1319"/>
        <end position="1344"/>
    </location>
</feature>
<feature type="compositionally biased region" description="Basic and acidic residues" evidence="8">
    <location>
        <begin position="1766"/>
        <end position="1778"/>
    </location>
</feature>
<feature type="compositionally biased region" description="Basic residues" evidence="8">
    <location>
        <begin position="1661"/>
        <end position="1670"/>
    </location>
</feature>
<protein>
    <submittedName>
        <fullName evidence="10">Adhesin-like protein</fullName>
    </submittedName>
</protein>
<dbReference type="SUPFAM" id="SSF51126">
    <property type="entry name" value="Pectin lyase-like"/>
    <property type="match status" value="3"/>
</dbReference>
<feature type="compositionally biased region" description="Basic and acidic residues" evidence="8">
    <location>
        <begin position="1694"/>
        <end position="1707"/>
    </location>
</feature>
<dbReference type="OrthoDB" id="5950997at2759"/>
<dbReference type="SUPFAM" id="SSF57184">
    <property type="entry name" value="Growth factor receptor domain"/>
    <property type="match status" value="1"/>
</dbReference>
<keyword evidence="9" id="KW-0812">Transmembrane</keyword>
<feature type="transmembrane region" description="Helical" evidence="9">
    <location>
        <begin position="1175"/>
        <end position="1199"/>
    </location>
</feature>
<evidence type="ECO:0000256" key="6">
    <source>
        <dbReference type="ARBA" id="ARBA00023136"/>
    </source>
</evidence>
<keyword evidence="6 9" id="KW-0472">Membrane</keyword>
<dbReference type="PANTHER" id="PTHR11319:SF35">
    <property type="entry name" value="OUTER MEMBRANE PROTEIN PMPC-RELATED"/>
    <property type="match status" value="1"/>
</dbReference>
<feature type="compositionally biased region" description="Low complexity" evidence="8">
    <location>
        <begin position="166"/>
        <end position="182"/>
    </location>
</feature>
<sequence length="1832" mass="197773">MTTGQSSVNGVNRTTPRRTNRFWGSLLLLGLGIVGFLLIRPAQAQIDGVQRRAAAQIDTDGGFRFFPRAKQAVEPAAEQGDGDAPIDDEPPEEDAVGLPAPPGPAEDDADGGAVAPEPPDNEAPPAPGGVADAPAVDDGVEDDLLPPAVAAEEEEGAAPEEEEEAAAPVAPVKKPKAAPVVEAGDDDGEDAIAAGPDDEDDVEVAPAVGKKPKKAPKVVEDDDVADGPADDEGDDLDEEADAAGDEEEDAPDAVLDDDVGDGDVAPGVPKGKPKAPKVPDIIDEATDDDAEDDDVRVVKTNKKPKKRTPTKKRPSYDPTAAAHWKEVPAVKVTVNAYEDEDGAVCSRDSPSCNLRAAFVFVGNRQGTIYLPTMEVHKLKKGPIMVPMYSHITLTSVGTTAQKKAVIYHRESSTFGGGTSAVLVVPENTTLTLDAVTFKNNPRRAVYGDRGADISVLNCAFVNNTFDSDGGVFRVDGGNLDIKQSLFFNNTDWSNGGAIYTTYSNLTIAGTNFLNNSASSGASLKTYQSIVNISGSHFGGGTAWSDGGAMELVESMGDVYDNIMELNTASSGGCVKVIGSNVTFSGIEFRKNSCKNTGAVFDAYLSNTTIKACTFRRNWAKNVGGCLSGYQSQYNTYQCTFEFNKAEAAGGVVSLLEAELYEFESTFQNNTAFMGGVVNVEEDGYAHLKDSLLRGNIGTGNGAAVRINDAHAYLENVFAINNTVIAEDGGAAIFGEGGFLDTYLGVFTNHTSEAGPVVHVINTTTSLNSSTFRFNEAVSLGGALWIQNSEFVAWNTTFLRNRAQKGGAVLIQNEITEEDLEVPRFTPRRIQFVESFFLENIASEAGGAIEMSLAENVTTLHGAFLNNNATEFGGAVHMESSNATFVGTRFEGNFARFGAAIETFVSEFRTLNCILEKNRASWGGALEFKMSTFKCDGSTFSKNQAKYDGGALNCQNSSLKVDECVIRGNVGANNAGGFWLESSNMTATGSTFDSNVAEARDGGGVFSYNTDSKFRGCVFGSNSARKGPDLYNHGGLAEVFCAHIGRVYNKPKVGGHVTQDCFTCPNGQYGDYASAGSLVCEQECDVTATAMSCYECPNGWACDGARDCKAGYRGEQCMGCKGGWVKIDGQCQPIAAMAIVVVIGIFTLGAFVWYLLRGPVLDANQFTRVKIVWSLLQLLVMIGLIRNAFGRAVPFFLGVLKPVALWFDLSTIGSLSKHSFPGVHVCNLLFPVLIFLGLVKAQDVLYQRRMHALRQNLMEDALEWLKHERRVGQFTLLFAELAYAPILNQAAKAFHCYDTAHGPALVWEPSMQCGGTAGQFVLRGLSVIAIVVVGLVFPLVLRYIVVTLNQQNRLFHPATREMYKALYESYLEDRLFYDLVLLGFRAALLLPLLAFRSGFVQAMVMLAATGLYYFYYRGNSPFIKFEDQGDLEHPNLHYRAEESKVGVVTFWLVAAAIGCKSEDMVEVCGWMFVVLNIFVLAFVFRNLALGIRNVNQEPDASEVLALRDELLSDPSVDKGHPNDHLFTQEGWRGFLHSFLTFETSSPFTPSSFRATNAQSPKAGGWMSAFLSPAQRVLARLMGREGGAREGEEGRTAGEVEKAPRKSAVTGQVDSGVAITIGATPRMQEGERKLSATARTPRSVKTPKTSGSQRSMKTPRTPGSHRGRKRLTRQAVAESVRKEMQGFFGLFQRGGSKVEEEEKKEEEARRKKRREKKEEVGEEGEARKRKEKKERKERKGTKEGGEGAEGGMDESEAGKKKKKKSKRKDKDVLGESSTEKIDEEGEAATEAMVVDEAPLSVEAAAVVDVPLSPTAVVVDLPPSTDMEEEKNAEP</sequence>
<evidence type="ECO:0000256" key="7">
    <source>
        <dbReference type="ARBA" id="ARBA00023237"/>
    </source>
</evidence>
<comment type="subcellular location">
    <subcellularLocation>
        <location evidence="1">Cell envelope</location>
    </subcellularLocation>
    <subcellularLocation>
        <location evidence="2">Cell outer membrane</location>
    </subcellularLocation>
    <subcellularLocation>
        <location evidence="3">Secreted</location>
    </subcellularLocation>
</comment>